<dbReference type="eggNOG" id="ENOG502SCQK">
    <property type="taxonomic scope" value="Eukaryota"/>
</dbReference>
<dbReference type="Proteomes" id="UP000002058">
    <property type="component" value="Unassembled WGS sequence"/>
</dbReference>
<keyword evidence="12" id="KW-1185">Reference proteome</keyword>
<evidence type="ECO:0000256" key="5">
    <source>
        <dbReference type="ARBA" id="ARBA00023242"/>
    </source>
</evidence>
<dbReference type="InterPro" id="IPR052287">
    <property type="entry name" value="NHEJ_factor"/>
</dbReference>
<keyword evidence="3" id="KW-0238">DNA-binding</keyword>
<feature type="compositionally biased region" description="Basic and acidic residues" evidence="8">
    <location>
        <begin position="607"/>
        <end position="635"/>
    </location>
</feature>
<evidence type="ECO:0000256" key="1">
    <source>
        <dbReference type="ARBA" id="ARBA00004123"/>
    </source>
</evidence>
<protein>
    <recommendedName>
        <fullName evidence="7">Non-homologous end-joining factor 1</fullName>
    </recommendedName>
</protein>
<dbReference type="VEuPathDB" id="FungiDB:UREG_01774"/>
<dbReference type="Pfam" id="PF09302">
    <property type="entry name" value="XLF"/>
    <property type="match status" value="1"/>
</dbReference>
<dbReference type="GeneID" id="8443827"/>
<dbReference type="PANTHER" id="PTHR32235">
    <property type="entry name" value="NON-HOMOLOGOUS END-JOINING FACTOR 1"/>
    <property type="match status" value="1"/>
</dbReference>
<accession>C4JJG7</accession>
<evidence type="ECO:0000256" key="7">
    <source>
        <dbReference type="ARBA" id="ARBA00044529"/>
    </source>
</evidence>
<proteinExistence type="inferred from homology"/>
<dbReference type="GO" id="GO:0045027">
    <property type="term" value="F:DNA end binding"/>
    <property type="evidence" value="ECO:0007669"/>
    <property type="project" value="TreeGrafter"/>
</dbReference>
<dbReference type="InterPro" id="IPR015381">
    <property type="entry name" value="XLF-like_N"/>
</dbReference>
<evidence type="ECO:0000256" key="8">
    <source>
        <dbReference type="SAM" id="MobiDB-lite"/>
    </source>
</evidence>
<gene>
    <name evidence="11" type="ORF">UREG_01774</name>
</gene>
<evidence type="ECO:0000259" key="9">
    <source>
        <dbReference type="Pfam" id="PF09302"/>
    </source>
</evidence>
<name>C4JJG7_UNCRE</name>
<feature type="domain" description="XLF-like N-terminal" evidence="9">
    <location>
        <begin position="5"/>
        <end position="122"/>
    </location>
</feature>
<dbReference type="STRING" id="336963.C4JJG7"/>
<dbReference type="PANTHER" id="PTHR32235:SF1">
    <property type="entry name" value="NON-HOMOLOGOUS END-JOINING FACTOR 1"/>
    <property type="match status" value="1"/>
</dbReference>
<keyword evidence="4" id="KW-0234">DNA repair</keyword>
<evidence type="ECO:0000313" key="11">
    <source>
        <dbReference type="EMBL" id="EEP76925.1"/>
    </source>
</evidence>
<dbReference type="KEGG" id="ure:UREG_01774"/>
<feature type="compositionally biased region" description="Basic and acidic residues" evidence="8">
    <location>
        <begin position="422"/>
        <end position="433"/>
    </location>
</feature>
<feature type="compositionally biased region" description="Basic residues" evidence="8">
    <location>
        <begin position="585"/>
        <end position="594"/>
    </location>
</feature>
<dbReference type="GO" id="GO:0006303">
    <property type="term" value="P:double-strand break repair via nonhomologous end joining"/>
    <property type="evidence" value="ECO:0007669"/>
    <property type="project" value="UniProtKB-ARBA"/>
</dbReference>
<feature type="domain" description="XLF-like coiled-coil region" evidence="10">
    <location>
        <begin position="125"/>
        <end position="176"/>
    </location>
</feature>
<feature type="compositionally biased region" description="Polar residues" evidence="8">
    <location>
        <begin position="328"/>
        <end position="338"/>
    </location>
</feature>
<dbReference type="EMBL" id="CH476615">
    <property type="protein sequence ID" value="EEP76925.1"/>
    <property type="molecule type" value="Genomic_DNA"/>
</dbReference>
<dbReference type="InterPro" id="IPR038051">
    <property type="entry name" value="XRCC4-like_N_sf"/>
</dbReference>
<dbReference type="HOGENOM" id="CLU_022898_0_0_1"/>
<evidence type="ECO:0000256" key="2">
    <source>
        <dbReference type="ARBA" id="ARBA00022763"/>
    </source>
</evidence>
<feature type="compositionally biased region" description="Basic and acidic residues" evidence="8">
    <location>
        <begin position="512"/>
        <end position="521"/>
    </location>
</feature>
<dbReference type="OrthoDB" id="2155935at2759"/>
<feature type="compositionally biased region" description="Polar residues" evidence="8">
    <location>
        <begin position="266"/>
        <end position="288"/>
    </location>
</feature>
<comment type="subcellular location">
    <subcellularLocation>
        <location evidence="1">Nucleus</location>
    </subcellularLocation>
</comment>
<evidence type="ECO:0000256" key="6">
    <source>
        <dbReference type="ARBA" id="ARBA00025747"/>
    </source>
</evidence>
<feature type="region of interest" description="Disordered" evidence="8">
    <location>
        <begin position="265"/>
        <end position="647"/>
    </location>
</feature>
<dbReference type="Gene3D" id="2.170.210.10">
    <property type="entry name" value="DNA double-strand break repair and VJ recombination XRCC4, N-terminal"/>
    <property type="match status" value="1"/>
</dbReference>
<evidence type="ECO:0000256" key="4">
    <source>
        <dbReference type="ARBA" id="ARBA00023204"/>
    </source>
</evidence>
<dbReference type="OMA" id="IKGVAPF"/>
<sequence length="647" mass="71435">MAVTWKRLPLEGHESCPFLYVSYTFGSRGYEIFLTDLAHVWSESLSRKQILAYALKQDTSIDPSQDDDQYSVLLQKISDALSGKAGTTLSLRGHRNRDDLKLSTETKLPTPLEPLVWIINLTRSPQNVFTKQVFLPVIRGAANCEARTQLLIEKLKEKDWALGKLFDKLESSGINLNTVFPSLTGTRHGRKGSAFSQAAKLIKGIAPFDENTWHLQSQEQNLNAPIDETIIREIAAADSVLKLDALENSSGDWWTKTWDSDHAITSPITSRTEAANKQLTKSTEQNQNESDDEFETRETPPRLKKPSRPADAAYNNKQRAQSVGKGRINQSTGSSENEAISPIQSPPPREQVKRPKIVGTINPKASKKGSRADSTESDTPLSPKRSRTKGKGLGAIGGRKIKTPDTKKPPSGMSDASTESDIPARKDVDKPSIQEESTESEADQDLTLRPNKRQKLSPTDDEESDKSLPKPMDKAAKSRPKSGLGQIGGKKKQKKEDPKTEKGQTSQANVSDEERTHDRVEASQAPTPKPAKRQNKLGMIGGGKPSRERTATRGQDKPPITSQGDVPTADETSDGEQTKASVQRSRAKSPKRSKSPTPGIKTAPPAPKKEESITKTETPDERANRKREELRRQLESKAGPTKKKRRF</sequence>
<feature type="compositionally biased region" description="Basic and acidic residues" evidence="8">
    <location>
        <begin position="465"/>
        <end position="476"/>
    </location>
</feature>
<keyword evidence="5" id="KW-0539">Nucleus</keyword>
<dbReference type="RefSeq" id="XP_002542258.1">
    <property type="nucleotide sequence ID" value="XM_002542212.1"/>
</dbReference>
<organism evidence="11 12">
    <name type="scientific">Uncinocarpus reesii (strain UAMH 1704)</name>
    <dbReference type="NCBI Taxonomy" id="336963"/>
    <lineage>
        <taxon>Eukaryota</taxon>
        <taxon>Fungi</taxon>
        <taxon>Dikarya</taxon>
        <taxon>Ascomycota</taxon>
        <taxon>Pezizomycotina</taxon>
        <taxon>Eurotiomycetes</taxon>
        <taxon>Eurotiomycetidae</taxon>
        <taxon>Onygenales</taxon>
        <taxon>Onygenaceae</taxon>
        <taxon>Uncinocarpus</taxon>
    </lineage>
</organism>
<evidence type="ECO:0000256" key="3">
    <source>
        <dbReference type="ARBA" id="ARBA00023125"/>
    </source>
</evidence>
<dbReference type="InterPro" id="IPR053829">
    <property type="entry name" value="XLF-like_CC"/>
</dbReference>
<evidence type="ECO:0000259" key="10">
    <source>
        <dbReference type="Pfam" id="PF21928"/>
    </source>
</evidence>
<dbReference type="CDD" id="cd22285">
    <property type="entry name" value="HD_XLF_N"/>
    <property type="match status" value="1"/>
</dbReference>
<reference evidence="12" key="1">
    <citation type="journal article" date="2009" name="Genome Res.">
        <title>Comparative genomic analyses of the human fungal pathogens Coccidioides and their relatives.</title>
        <authorList>
            <person name="Sharpton T.J."/>
            <person name="Stajich J.E."/>
            <person name="Rounsley S.D."/>
            <person name="Gardner M.J."/>
            <person name="Wortman J.R."/>
            <person name="Jordar V.S."/>
            <person name="Maiti R."/>
            <person name="Kodira C.D."/>
            <person name="Neafsey D.E."/>
            <person name="Zeng Q."/>
            <person name="Hung C.-Y."/>
            <person name="McMahan C."/>
            <person name="Muszewska A."/>
            <person name="Grynberg M."/>
            <person name="Mandel M.A."/>
            <person name="Kellner E.M."/>
            <person name="Barker B.M."/>
            <person name="Galgiani J.N."/>
            <person name="Orbach M.J."/>
            <person name="Kirkland T.N."/>
            <person name="Cole G.T."/>
            <person name="Henn M.R."/>
            <person name="Birren B.W."/>
            <person name="Taylor J.W."/>
        </authorList>
    </citation>
    <scope>NUCLEOTIDE SEQUENCE [LARGE SCALE GENOMIC DNA]</scope>
    <source>
        <strain evidence="12">UAMH 1704</strain>
    </source>
</reference>
<dbReference type="AlphaFoldDB" id="C4JJG7"/>
<feature type="compositionally biased region" description="Basic and acidic residues" evidence="8">
    <location>
        <begin position="545"/>
        <end position="556"/>
    </location>
</feature>
<dbReference type="Pfam" id="PF21928">
    <property type="entry name" value="XLF_CC"/>
    <property type="match status" value="1"/>
</dbReference>
<dbReference type="GO" id="GO:0032807">
    <property type="term" value="C:DNA ligase IV complex"/>
    <property type="evidence" value="ECO:0007669"/>
    <property type="project" value="TreeGrafter"/>
</dbReference>
<evidence type="ECO:0000313" key="12">
    <source>
        <dbReference type="Proteomes" id="UP000002058"/>
    </source>
</evidence>
<dbReference type="InParanoid" id="C4JJG7"/>
<comment type="similarity">
    <text evidence="6">Belongs to the XRCC4-XLF family. XLF subfamily.</text>
</comment>
<keyword evidence="2" id="KW-0227">DNA damage</keyword>